<evidence type="ECO:0008006" key="4">
    <source>
        <dbReference type="Google" id="ProtNLM"/>
    </source>
</evidence>
<feature type="compositionally biased region" description="Low complexity" evidence="1">
    <location>
        <begin position="393"/>
        <end position="403"/>
    </location>
</feature>
<dbReference type="Proteomes" id="UP000297299">
    <property type="component" value="Unassembled WGS sequence"/>
</dbReference>
<feature type="compositionally biased region" description="Polar residues" evidence="1">
    <location>
        <begin position="410"/>
        <end position="421"/>
    </location>
</feature>
<feature type="compositionally biased region" description="Low complexity" evidence="1">
    <location>
        <begin position="198"/>
        <end position="214"/>
    </location>
</feature>
<feature type="compositionally biased region" description="Polar residues" evidence="1">
    <location>
        <begin position="298"/>
        <end position="307"/>
    </location>
</feature>
<evidence type="ECO:0000313" key="2">
    <source>
        <dbReference type="EMBL" id="TEY63301.1"/>
    </source>
</evidence>
<dbReference type="OrthoDB" id="3525364at2759"/>
<keyword evidence="3" id="KW-1185">Reference proteome</keyword>
<proteinExistence type="predicted"/>
<reference evidence="2 3" key="1">
    <citation type="submission" date="2017-11" db="EMBL/GenBank/DDBJ databases">
        <title>Comparative genomics of Botrytis spp.</title>
        <authorList>
            <person name="Valero-Jimenez C.A."/>
            <person name="Tapia P."/>
            <person name="Veloso J."/>
            <person name="Silva-Moreno E."/>
            <person name="Staats M."/>
            <person name="Valdes J.H."/>
            <person name="Van Kan J.A.L."/>
        </authorList>
    </citation>
    <scope>NUCLEOTIDE SEQUENCE [LARGE SCALE GENOMIC DNA]</scope>
    <source>
        <strain evidence="2 3">MUCL2830</strain>
    </source>
</reference>
<dbReference type="EMBL" id="PHWZ01000156">
    <property type="protein sequence ID" value="TEY63301.1"/>
    <property type="molecule type" value="Genomic_DNA"/>
</dbReference>
<protein>
    <recommendedName>
        <fullName evidence="4">SH3 domain-containing protein</fullName>
    </recommendedName>
</protein>
<gene>
    <name evidence="2" type="ORF">BOTCAL_0156g00090</name>
</gene>
<dbReference type="AlphaFoldDB" id="A0A4Y8D229"/>
<sequence>MGQTSELGTRPQHTPLNTAINASIFVAFNGFPADPPAPTDRDTKIKNLKRHNRLVRANIVKAFVAEKEKVLEKFKDDFAKQKDAIERGRANRVAISMKEDARQKKSEKELEDLSWLRGPKWLLELQAQDRNGGVSDVSQQELQYRDKRLRKEMEGHKSEEYEWNPEDFRSPAPESETEEEKDFSRDSEGDVVMGGLDSSSVSPTEPSTPSNTTTLFELERKLDKDLQRLLEEGIKKIKEYDVHADKTLKNLKDKLAQDIINGVGMDTAEGEQLKNTGSKINVPTPSVPHVGILKKKSVSMQTPSDSPASIPKKSVSIQTPVEGGADCDSTLKKPVPIQSSTENDDSPLKKPISIRIPANIQNGVSGRPLVQSPMEITGSASKKVRLDDPFWNGPPSSTSSSGPLFMNPPISAQSQVSSPMNAPTGPAKSRRPSNSSNGPHTPSTPKFSTGPSNSKLSRRPSSSSSRPQSPNVPTFLAGSTNFNDTTPRLLHSRSAPQDSSSPHRLSDASLRGGLASPSMISTPSTDSKSTDSHAGKSFISSCNWLPKPRNPFDLKTLIGDEIEISKHESGNNYIAFNRTSRKTGRIDIKYFWQDIEPIGLLGTTFISSSRYIPKSFNSFYDLEIHYGDKVKITSFHSGEAYTGFNMKTKRAGLLNSKFYLEDIKDTQLINKIAMLSGPRYNHNDVPPLSHIGKTFIATDTFGPKNAKDVTSMEIRIGDKISITKYASGVNYVGFNENSGETGQFDMDVFWKDVRTSNLESVDEPSTSKKDPKNNINPHVGKTFISSHNYFPRSGAADDLVIKSGDAIEIVKYKFGDVFEGYNTRTDRMGLINISYFMKDINSVDKIGETFSATRSRRTENHSYGSSIPQTDGNDDYEDYPQINSALHVGKTFISSHSWFPSNGGDLAIGFGDTVEIIGHNFGESYEGYNTRTRRTGRFKANFFQRDIDAVDHIGKVFTATSSLHDPDSGALHINHGDMIEITNIIGLDLHMGNNLSTGQMGGNFYIDQFREDVKRAHRAGIVENRANNDRHFADEIQDNINYNHSTGESQDDFSPLNYIDKTFTATSIQSPRGLLDVTLLISIGDMIEIKKFVSGSTFRCFNITRGEYGNVKLDGYWKDIEAASRSKDYLQAADRSLNGVNGNRMDVDSHISRISTPGSFGGGVQQQQQEQLDKTKFKIKGASRNSSHVRGFF</sequence>
<feature type="region of interest" description="Disordered" evidence="1">
    <location>
        <begin position="131"/>
        <end position="214"/>
    </location>
</feature>
<feature type="compositionally biased region" description="Polar residues" evidence="1">
    <location>
        <begin position="494"/>
        <end position="503"/>
    </location>
</feature>
<name>A0A4Y8D229_9HELO</name>
<feature type="compositionally biased region" description="Low complexity" evidence="1">
    <location>
        <begin position="451"/>
        <end position="469"/>
    </location>
</feature>
<dbReference type="STRING" id="38488.A0A4Y8D229"/>
<feature type="region of interest" description="Disordered" evidence="1">
    <location>
        <begin position="297"/>
        <end position="533"/>
    </location>
</feature>
<feature type="compositionally biased region" description="Polar residues" evidence="1">
    <location>
        <begin position="477"/>
        <end position="486"/>
    </location>
</feature>
<evidence type="ECO:0000313" key="3">
    <source>
        <dbReference type="Proteomes" id="UP000297299"/>
    </source>
</evidence>
<feature type="compositionally biased region" description="Polar residues" evidence="1">
    <location>
        <begin position="432"/>
        <end position="450"/>
    </location>
</feature>
<feature type="compositionally biased region" description="Basic and acidic residues" evidence="1">
    <location>
        <begin position="143"/>
        <end position="160"/>
    </location>
</feature>
<evidence type="ECO:0000256" key="1">
    <source>
        <dbReference type="SAM" id="MobiDB-lite"/>
    </source>
</evidence>
<organism evidence="2 3">
    <name type="scientific">Botryotinia calthae</name>
    <dbReference type="NCBI Taxonomy" id="38488"/>
    <lineage>
        <taxon>Eukaryota</taxon>
        <taxon>Fungi</taxon>
        <taxon>Dikarya</taxon>
        <taxon>Ascomycota</taxon>
        <taxon>Pezizomycotina</taxon>
        <taxon>Leotiomycetes</taxon>
        <taxon>Helotiales</taxon>
        <taxon>Sclerotiniaceae</taxon>
        <taxon>Botryotinia</taxon>
    </lineage>
</organism>
<comment type="caution">
    <text evidence="2">The sequence shown here is derived from an EMBL/GenBank/DDBJ whole genome shotgun (WGS) entry which is preliminary data.</text>
</comment>
<accession>A0A4Y8D229</accession>